<sequence length="252" mass="28860">MKKCLRCRRNFRNCRHARELGLTEVQFKELTEVQFEEMYVEQVESKKQAPVVETVVEEVVEEPIFEEVVVEEPQVEEVVEEVVEIIEEPKHDCQAETCLGKDECICKNEEACDEACTGCGEVEEVVEETPKHDCQEETCLGKDECVCPVVEEECQSCQEEEVEEQVDYLSMETREERHYYPIGGACCGGSCLANRNANMTTRHIDEKLSKSALVREEVKECTSCKADFTLVPVADEYQTYFEGLKSRILAKQ</sequence>
<dbReference type="Proteomes" id="UP000315201">
    <property type="component" value="Chromosome"/>
</dbReference>
<organism evidence="1 2">
    <name type="scientific">Mycoplasma nasistruthionis</name>
    <dbReference type="NCBI Taxonomy" id="353852"/>
    <lineage>
        <taxon>Bacteria</taxon>
        <taxon>Bacillati</taxon>
        <taxon>Mycoplasmatota</taxon>
        <taxon>Mollicutes</taxon>
        <taxon>Mycoplasmataceae</taxon>
        <taxon>Mycoplasma</taxon>
    </lineage>
</organism>
<dbReference type="RefSeq" id="WP_208664654.1">
    <property type="nucleotide sequence ID" value="NZ_CP041147.1"/>
</dbReference>
<gene>
    <name evidence="1" type="ORF">FIV53_02135</name>
</gene>
<accession>A0A4Y6I799</accession>
<reference evidence="1 2" key="1">
    <citation type="submission" date="2019-06" db="EMBL/GenBank/DDBJ databases">
        <title>Mycoplasma nasistruthionis sp. nov. str Ms03.</title>
        <authorList>
            <person name="Botes A."/>
        </authorList>
    </citation>
    <scope>NUCLEOTIDE SEQUENCE [LARGE SCALE GENOMIC DNA]</scope>
    <source>
        <strain evidence="1 2">Ms03</strain>
    </source>
</reference>
<name>A0A4Y6I799_9MOLU</name>
<keyword evidence="2" id="KW-1185">Reference proteome</keyword>
<dbReference type="AlphaFoldDB" id="A0A4Y6I799"/>
<protein>
    <submittedName>
        <fullName evidence="1">Uncharacterized protein</fullName>
    </submittedName>
</protein>
<evidence type="ECO:0000313" key="2">
    <source>
        <dbReference type="Proteomes" id="UP000315201"/>
    </source>
</evidence>
<proteinExistence type="predicted"/>
<evidence type="ECO:0000313" key="1">
    <source>
        <dbReference type="EMBL" id="QDF65079.1"/>
    </source>
</evidence>
<dbReference type="EMBL" id="CP041147">
    <property type="protein sequence ID" value="QDF65079.1"/>
    <property type="molecule type" value="Genomic_DNA"/>
</dbReference>